<evidence type="ECO:0000259" key="1">
    <source>
        <dbReference type="Pfam" id="PF04168"/>
    </source>
</evidence>
<dbReference type="HOGENOM" id="CLU_071567_1_0_7"/>
<evidence type="ECO:0000313" key="3">
    <source>
        <dbReference type="Proteomes" id="UP000002420"/>
    </source>
</evidence>
<dbReference type="RefSeq" id="WP_012468728.1">
    <property type="nucleotide sequence ID" value="NC_010814.1"/>
</dbReference>
<dbReference type="InterPro" id="IPR051680">
    <property type="entry name" value="ATP-dep_Glu-Cys_Ligase-2"/>
</dbReference>
<organism evidence="2 3">
    <name type="scientific">Trichlorobacter lovleyi (strain ATCC BAA-1151 / DSM 17278 / SZ)</name>
    <name type="common">Geobacter lovleyi</name>
    <dbReference type="NCBI Taxonomy" id="398767"/>
    <lineage>
        <taxon>Bacteria</taxon>
        <taxon>Pseudomonadati</taxon>
        <taxon>Thermodesulfobacteriota</taxon>
        <taxon>Desulfuromonadia</taxon>
        <taxon>Geobacterales</taxon>
        <taxon>Geobacteraceae</taxon>
        <taxon>Trichlorobacter</taxon>
    </lineage>
</organism>
<evidence type="ECO:0000313" key="2">
    <source>
        <dbReference type="EMBL" id="ACD94372.1"/>
    </source>
</evidence>
<dbReference type="PANTHER" id="PTHR34595">
    <property type="entry name" value="BLR5612 PROTEIN"/>
    <property type="match status" value="1"/>
</dbReference>
<accession>B3E3V8</accession>
<dbReference type="AlphaFoldDB" id="B3E3V8"/>
<dbReference type="PANTHER" id="PTHR34595:SF7">
    <property type="entry name" value="SLL1039 PROTEIN"/>
    <property type="match status" value="1"/>
</dbReference>
<dbReference type="eggNOG" id="COG2307">
    <property type="taxonomic scope" value="Bacteria"/>
</dbReference>
<dbReference type="Proteomes" id="UP000002420">
    <property type="component" value="Chromosome"/>
</dbReference>
<dbReference type="Pfam" id="PF04168">
    <property type="entry name" value="Alpha-E"/>
    <property type="match status" value="1"/>
</dbReference>
<keyword evidence="3" id="KW-1185">Reference proteome</keyword>
<dbReference type="STRING" id="398767.Glov_0646"/>
<feature type="domain" description="DUF403" evidence="1">
    <location>
        <begin position="1"/>
        <end position="312"/>
    </location>
</feature>
<reference evidence="2 3" key="1">
    <citation type="submission" date="2008-05" db="EMBL/GenBank/DDBJ databases">
        <title>Complete sequence of chromosome of Geobacter lovleyi SZ.</title>
        <authorList>
            <consortium name="US DOE Joint Genome Institute"/>
            <person name="Lucas S."/>
            <person name="Copeland A."/>
            <person name="Lapidus A."/>
            <person name="Glavina del Rio T."/>
            <person name="Dalin E."/>
            <person name="Tice H."/>
            <person name="Bruce D."/>
            <person name="Goodwin L."/>
            <person name="Pitluck S."/>
            <person name="Chertkov O."/>
            <person name="Meincke L."/>
            <person name="Brettin T."/>
            <person name="Detter J.C."/>
            <person name="Han C."/>
            <person name="Tapia R."/>
            <person name="Kuske C.R."/>
            <person name="Schmutz J."/>
            <person name="Larimer F."/>
            <person name="Land M."/>
            <person name="Hauser L."/>
            <person name="Kyrpides N."/>
            <person name="Mikhailova N."/>
            <person name="Sung Y."/>
            <person name="Fletcher K.E."/>
            <person name="Ritalahti K.M."/>
            <person name="Loeffler F.E."/>
            <person name="Richardson P."/>
        </authorList>
    </citation>
    <scope>NUCLEOTIDE SEQUENCE [LARGE SCALE GENOMIC DNA]</scope>
    <source>
        <strain evidence="3">ATCC BAA-1151 / DSM 17278 / SZ</strain>
    </source>
</reference>
<name>B3E3V8_TRIL1</name>
<protein>
    <recommendedName>
        <fullName evidence="1">DUF403 domain-containing protein</fullName>
    </recommendedName>
</protein>
<dbReference type="EMBL" id="CP001089">
    <property type="protein sequence ID" value="ACD94372.1"/>
    <property type="molecule type" value="Genomic_DNA"/>
</dbReference>
<sequence length="313" mass="35423">MLSRIADSMYWMARYLERAGETARLMEINLLYLVEAEEDMGEEEKWRPVLEITAALPQYVELYGDDAITTQRVLQFVCGGRTNNNSIRTCLRLFRENARVARDRISKEMWEAVNDIWMTYNERLRGSITLEKASNLFVELRNQVARFNGLLAATMMRGEAYAFCQLGGCVERTDMIARILDVKYHIILPDIHLVGSALDYYQWAALLKSLSGFEAFRRTNQSGFEPKAVVDFAVFEHDFPRSLVFSVDRAGAALANIGLEGKEKTAAAFAALQSLLASSNGETVFTNGLHEFLEQVLSLLAGFHNALAEEFFQ</sequence>
<proteinExistence type="predicted"/>
<dbReference type="KEGG" id="glo:Glov_0646"/>
<gene>
    <name evidence="2" type="ordered locus">Glov_0646</name>
</gene>
<dbReference type="InterPro" id="IPR007296">
    <property type="entry name" value="DUF403"/>
</dbReference>